<gene>
    <name evidence="9" type="ORF">HMPREF9135_0267</name>
</gene>
<evidence type="ECO:0000256" key="8">
    <source>
        <dbReference type="SAM" id="Phobius"/>
    </source>
</evidence>
<keyword evidence="3" id="KW-0813">Transport</keyword>
<evidence type="ECO:0000256" key="2">
    <source>
        <dbReference type="ARBA" id="ARBA00009773"/>
    </source>
</evidence>
<keyword evidence="4" id="KW-1003">Cell membrane</keyword>
<evidence type="ECO:0000256" key="1">
    <source>
        <dbReference type="ARBA" id="ARBA00004651"/>
    </source>
</evidence>
<name>U2P770_9BACT</name>
<accession>U2P770</accession>
<feature type="transmembrane region" description="Helical" evidence="8">
    <location>
        <begin position="10"/>
        <end position="27"/>
    </location>
</feature>
<comment type="subcellular location">
    <subcellularLocation>
        <location evidence="1">Cell membrane</location>
        <topology evidence="1">Multi-pass membrane protein</topology>
    </subcellularLocation>
</comment>
<evidence type="ECO:0000256" key="3">
    <source>
        <dbReference type="ARBA" id="ARBA00022448"/>
    </source>
</evidence>
<feature type="transmembrane region" description="Helical" evidence="8">
    <location>
        <begin position="278"/>
        <end position="300"/>
    </location>
</feature>
<dbReference type="EMBL" id="AWEY01000008">
    <property type="protein sequence ID" value="ERK39976.1"/>
    <property type="molecule type" value="Genomic_DNA"/>
</dbReference>
<evidence type="ECO:0000256" key="4">
    <source>
        <dbReference type="ARBA" id="ARBA00022475"/>
    </source>
</evidence>
<dbReference type="PANTHER" id="PTHR21716:SF53">
    <property type="entry name" value="PERMEASE PERM-RELATED"/>
    <property type="match status" value="1"/>
</dbReference>
<proteinExistence type="inferred from homology"/>
<reference evidence="9 10" key="1">
    <citation type="submission" date="2013-08" db="EMBL/GenBank/DDBJ databases">
        <authorList>
            <person name="Durkin A.S."/>
            <person name="Haft D.R."/>
            <person name="McCorrison J."/>
            <person name="Torralba M."/>
            <person name="Gillis M."/>
            <person name="Haft D.H."/>
            <person name="Methe B."/>
            <person name="Sutton G."/>
            <person name="Nelson K.E."/>
        </authorList>
    </citation>
    <scope>NUCLEOTIDE SEQUENCE [LARGE SCALE GENOMIC DNA]</scope>
    <source>
        <strain evidence="9 10">F0067</strain>
    </source>
</reference>
<dbReference type="AlphaFoldDB" id="U2P770"/>
<keyword evidence="7 8" id="KW-0472">Membrane</keyword>
<feature type="transmembrane region" description="Helical" evidence="8">
    <location>
        <begin position="63"/>
        <end position="86"/>
    </location>
</feature>
<dbReference type="GO" id="GO:0055085">
    <property type="term" value="P:transmembrane transport"/>
    <property type="evidence" value="ECO:0007669"/>
    <property type="project" value="TreeGrafter"/>
</dbReference>
<keyword evidence="5 8" id="KW-0812">Transmembrane</keyword>
<feature type="transmembrane region" description="Helical" evidence="8">
    <location>
        <begin position="240"/>
        <end position="266"/>
    </location>
</feature>
<evidence type="ECO:0000313" key="9">
    <source>
        <dbReference type="EMBL" id="ERK39976.1"/>
    </source>
</evidence>
<feature type="transmembrane region" description="Helical" evidence="8">
    <location>
        <begin position="320"/>
        <end position="346"/>
    </location>
</feature>
<evidence type="ECO:0000256" key="5">
    <source>
        <dbReference type="ARBA" id="ARBA00022692"/>
    </source>
</evidence>
<dbReference type="RefSeq" id="WP_021589105.1">
    <property type="nucleotide sequence ID" value="NZ_AWEY01000008.1"/>
</dbReference>
<feature type="transmembrane region" description="Helical" evidence="8">
    <location>
        <begin position="33"/>
        <end position="51"/>
    </location>
</feature>
<dbReference type="GO" id="GO:0005886">
    <property type="term" value="C:plasma membrane"/>
    <property type="evidence" value="ECO:0007669"/>
    <property type="project" value="UniProtKB-SubCell"/>
</dbReference>
<comment type="similarity">
    <text evidence="2">Belongs to the autoinducer-2 exporter (AI-2E) (TC 2.A.86) family.</text>
</comment>
<dbReference type="PATRIC" id="fig|1115809.3.peg.748"/>
<sequence>MKQEITFDKFVRWTGMGLLVIAILLLVNYLSNVLLPFFIAWLLAYLLYPAVKFIQYKLKVRVRAIAIIIAMLLVLAFVALVTYLIVPPMIEQFEKLERILRQWLSTTTHSNDITATISGWIQQNQAEFERFFKSRDFADAVKTAMPKVFSFVGQTASIILSIVASIITLLYMFFILLDYELLTTNWIRIFPKKNRPFWSELMQSVERELNNYIRGQGLVALCMGIMFCIGFTIIDFPVAIGLGILIGILDLVPYLHTFALIPTAFLAMLKAADTGQNFWWVFGGALLVFCVVQVITDFIVTPKIMGKAMGLNPAILLLSLSVWGALLGFIGLIIALPLTTLLIAYWQRYVTKEGKTPSHSTPQADENQASE</sequence>
<feature type="transmembrane region" description="Helical" evidence="8">
    <location>
        <begin position="217"/>
        <end position="234"/>
    </location>
</feature>
<protein>
    <submittedName>
        <fullName evidence="9">PF01594 domain protein</fullName>
    </submittedName>
</protein>
<evidence type="ECO:0000256" key="6">
    <source>
        <dbReference type="ARBA" id="ARBA00022989"/>
    </source>
</evidence>
<dbReference type="InterPro" id="IPR002549">
    <property type="entry name" value="AI-2E-like"/>
</dbReference>
<evidence type="ECO:0000256" key="7">
    <source>
        <dbReference type="ARBA" id="ARBA00023136"/>
    </source>
</evidence>
<dbReference type="PANTHER" id="PTHR21716">
    <property type="entry name" value="TRANSMEMBRANE PROTEIN"/>
    <property type="match status" value="1"/>
</dbReference>
<feature type="transmembrane region" description="Helical" evidence="8">
    <location>
        <begin position="155"/>
        <end position="177"/>
    </location>
</feature>
<dbReference type="Proteomes" id="UP000016648">
    <property type="component" value="Unassembled WGS sequence"/>
</dbReference>
<dbReference type="Pfam" id="PF01594">
    <property type="entry name" value="AI-2E_transport"/>
    <property type="match status" value="1"/>
</dbReference>
<keyword evidence="10" id="KW-1185">Reference proteome</keyword>
<keyword evidence="6 8" id="KW-1133">Transmembrane helix</keyword>
<comment type="caution">
    <text evidence="9">The sequence shown here is derived from an EMBL/GenBank/DDBJ whole genome shotgun (WGS) entry which is preliminary data.</text>
</comment>
<evidence type="ECO:0000313" key="10">
    <source>
        <dbReference type="Proteomes" id="UP000016648"/>
    </source>
</evidence>
<organism evidence="9 10">
    <name type="scientific">Segatella baroniae F0067</name>
    <dbReference type="NCBI Taxonomy" id="1115809"/>
    <lineage>
        <taxon>Bacteria</taxon>
        <taxon>Pseudomonadati</taxon>
        <taxon>Bacteroidota</taxon>
        <taxon>Bacteroidia</taxon>
        <taxon>Bacteroidales</taxon>
        <taxon>Prevotellaceae</taxon>
        <taxon>Segatella</taxon>
    </lineage>
</organism>